<feature type="region of interest" description="Disordered" evidence="5">
    <location>
        <begin position="110"/>
        <end position="131"/>
    </location>
</feature>
<dbReference type="InterPro" id="IPR025708">
    <property type="entry name" value="HSP15"/>
</dbReference>
<dbReference type="AlphaFoldDB" id="A0A2S0PBD5"/>
<evidence type="ECO:0000256" key="3">
    <source>
        <dbReference type="ARBA" id="ARBA00023125"/>
    </source>
</evidence>
<dbReference type="KEGG" id="maer:DAI18_12135"/>
<sequence length="131" mass="14935">MADAQTGRIRLDKWLWASRFYKTRGLAQAAIDAGHVSLNGDRAKPAHAVKVGDRVGLRLNQLEYALTIRAVSDKRGSATIARELYEESAESIARREERLLQLKAEHATFPYSEGRPTKKARREIDRYRRVD</sequence>
<dbReference type="GO" id="GO:0043023">
    <property type="term" value="F:ribosomal large subunit binding"/>
    <property type="evidence" value="ECO:0007669"/>
    <property type="project" value="InterPro"/>
</dbReference>
<dbReference type="CDD" id="cd00165">
    <property type="entry name" value="S4"/>
    <property type="match status" value="1"/>
</dbReference>
<name>A0A2S0PBD5_9NEIS</name>
<evidence type="ECO:0000256" key="1">
    <source>
        <dbReference type="ARBA" id="ARBA00008396"/>
    </source>
</evidence>
<evidence type="ECO:0000259" key="6">
    <source>
        <dbReference type="SMART" id="SM00363"/>
    </source>
</evidence>
<feature type="domain" description="RNA-binding S4" evidence="6">
    <location>
        <begin position="9"/>
        <end position="72"/>
    </location>
</feature>
<keyword evidence="2 4" id="KW-0694">RNA-binding</keyword>
<keyword evidence="8" id="KW-1185">Reference proteome</keyword>
<evidence type="ECO:0000256" key="4">
    <source>
        <dbReference type="PROSITE-ProRule" id="PRU00182"/>
    </source>
</evidence>
<dbReference type="Gene3D" id="3.10.290.10">
    <property type="entry name" value="RNA-binding S4 domain"/>
    <property type="match status" value="1"/>
</dbReference>
<protein>
    <submittedName>
        <fullName evidence="7">RNA-binding protein</fullName>
    </submittedName>
</protein>
<dbReference type="GO" id="GO:0003727">
    <property type="term" value="F:single-stranded RNA binding"/>
    <property type="evidence" value="ECO:0007669"/>
    <property type="project" value="InterPro"/>
</dbReference>
<organism evidence="7 8">
    <name type="scientific">Microvirgula aerodenitrificans</name>
    <dbReference type="NCBI Taxonomy" id="57480"/>
    <lineage>
        <taxon>Bacteria</taxon>
        <taxon>Pseudomonadati</taxon>
        <taxon>Pseudomonadota</taxon>
        <taxon>Betaproteobacteria</taxon>
        <taxon>Neisseriales</taxon>
        <taxon>Aquaspirillaceae</taxon>
        <taxon>Microvirgula</taxon>
    </lineage>
</organism>
<dbReference type="Pfam" id="PF01479">
    <property type="entry name" value="S4"/>
    <property type="match status" value="1"/>
</dbReference>
<dbReference type="InterPro" id="IPR036986">
    <property type="entry name" value="S4_RNA-bd_sf"/>
</dbReference>
<feature type="compositionally biased region" description="Basic and acidic residues" evidence="5">
    <location>
        <begin position="122"/>
        <end position="131"/>
    </location>
</feature>
<dbReference type="RefSeq" id="WP_028500527.1">
    <property type="nucleotide sequence ID" value="NZ_CALFSO010000127.1"/>
</dbReference>
<dbReference type="SUPFAM" id="SSF55174">
    <property type="entry name" value="Alpha-L RNA-binding motif"/>
    <property type="match status" value="1"/>
</dbReference>
<evidence type="ECO:0000256" key="5">
    <source>
        <dbReference type="SAM" id="MobiDB-lite"/>
    </source>
</evidence>
<dbReference type="GO" id="GO:0034605">
    <property type="term" value="P:cellular response to heat"/>
    <property type="evidence" value="ECO:0007669"/>
    <property type="project" value="InterPro"/>
</dbReference>
<reference evidence="7 8" key="1">
    <citation type="submission" date="2018-04" db="EMBL/GenBank/DDBJ databases">
        <title>Denitrifier Microvirgula.</title>
        <authorList>
            <person name="Anderson E."/>
            <person name="Jang J."/>
            <person name="Ishii S."/>
        </authorList>
    </citation>
    <scope>NUCLEOTIDE SEQUENCE [LARGE SCALE GENOMIC DNA]</scope>
    <source>
        <strain evidence="7 8">BE2.4</strain>
    </source>
</reference>
<dbReference type="GO" id="GO:0003677">
    <property type="term" value="F:DNA binding"/>
    <property type="evidence" value="ECO:0007669"/>
    <property type="project" value="UniProtKB-KW"/>
</dbReference>
<comment type="similarity">
    <text evidence="1">Belongs to the HSP15 family.</text>
</comment>
<dbReference type="InterPro" id="IPR002942">
    <property type="entry name" value="S4_RNA-bd"/>
</dbReference>
<evidence type="ECO:0000313" key="8">
    <source>
        <dbReference type="Proteomes" id="UP000244173"/>
    </source>
</evidence>
<accession>A0A2S0PBD5</accession>
<keyword evidence="3" id="KW-0238">DNA-binding</keyword>
<dbReference type="STRING" id="1122240.GCA_000620105_01666"/>
<dbReference type="PIRSF" id="PIRSF016821">
    <property type="entry name" value="HSP15"/>
    <property type="match status" value="1"/>
</dbReference>
<dbReference type="PROSITE" id="PS50889">
    <property type="entry name" value="S4"/>
    <property type="match status" value="1"/>
</dbReference>
<dbReference type="EMBL" id="CP028519">
    <property type="protein sequence ID" value="AVY94698.1"/>
    <property type="molecule type" value="Genomic_DNA"/>
</dbReference>
<gene>
    <name evidence="7" type="ORF">DAI18_12135</name>
</gene>
<dbReference type="OrthoDB" id="9797176at2"/>
<dbReference type="Proteomes" id="UP000244173">
    <property type="component" value="Chromosome"/>
</dbReference>
<proteinExistence type="inferred from homology"/>
<evidence type="ECO:0000313" key="7">
    <source>
        <dbReference type="EMBL" id="AVY94698.1"/>
    </source>
</evidence>
<evidence type="ECO:0000256" key="2">
    <source>
        <dbReference type="ARBA" id="ARBA00022884"/>
    </source>
</evidence>
<dbReference type="SMART" id="SM00363">
    <property type="entry name" value="S4"/>
    <property type="match status" value="1"/>
</dbReference>